<dbReference type="Proteomes" id="UP000594037">
    <property type="component" value="Segment"/>
</dbReference>
<organism evidence="2 3">
    <name type="scientific">uncultured phage cr3_1</name>
    <dbReference type="NCBI Taxonomy" id="2772065"/>
    <lineage>
        <taxon>Viruses</taxon>
        <taxon>Duplodnaviria</taxon>
        <taxon>Heunggongvirae</taxon>
        <taxon>Uroviricota</taxon>
        <taxon>Caudoviricetes</taxon>
        <taxon>Crassvirales</taxon>
        <taxon>Intestiviridae</taxon>
        <taxon>Crudevirinae</taxon>
        <taxon>Diorhovirus</taxon>
        <taxon>Diorhovirus intestinalis</taxon>
    </lineage>
</organism>
<evidence type="ECO:0000313" key="2">
    <source>
        <dbReference type="EMBL" id="QOR58579.1"/>
    </source>
</evidence>
<dbReference type="KEGG" id="vg:65129057"/>
<keyword evidence="3" id="KW-1185">Reference proteome</keyword>
<proteinExistence type="predicted"/>
<dbReference type="RefSeq" id="YP_010110737.1">
    <property type="nucleotide sequence ID" value="NC_055874.1"/>
</dbReference>
<evidence type="ECO:0000313" key="3">
    <source>
        <dbReference type="Proteomes" id="UP000594037"/>
    </source>
</evidence>
<name>A0A7M1RYE6_9CAUD</name>
<evidence type="ECO:0000256" key="1">
    <source>
        <dbReference type="SAM" id="MobiDB-lite"/>
    </source>
</evidence>
<protein>
    <submittedName>
        <fullName evidence="2">Uncharacterized protein</fullName>
    </submittedName>
</protein>
<feature type="region of interest" description="Disordered" evidence="1">
    <location>
        <begin position="1"/>
        <end position="24"/>
    </location>
</feature>
<reference evidence="2 3" key="1">
    <citation type="submission" date="2020-07" db="EMBL/GenBank/DDBJ databases">
        <title>Taxonomic proposal: Crassvirales, a new order of highly abundant and diverse bacterial viruses.</title>
        <authorList>
            <person name="Shkoporov A.N."/>
            <person name="Stockdale S.R."/>
            <person name="Guerin E."/>
            <person name="Ross R.P."/>
            <person name="Hill C."/>
        </authorList>
    </citation>
    <scope>NUCLEOTIDE SEQUENCE [LARGE SCALE GENOMIC DNA]</scope>
</reference>
<sequence>MKPLSSEEINNLKSDKGLASVQVPTSENIEENPLAYSGLNKDAIARTPKSIDSETYNEYLDYDIHLNVNSDLKEADKQRAKNQHWLEQVGRGVGQVVTNEIVLGSLKGFSDIFDSVYNVIANEGYNDYTNPVSEALENAQNSIRERLEVYEQDPDSTFNFKDSGWWINGLTTIASTLSLAIPARGITGAVGALGKVTKLNKGLKYATRAKYGIGKALAKLPKNTKFTTNPVLNGAIIEKYGRLGADALLMRTAENYQEARGVYQEVYDSAKERWANMDEKQKESILSRRPDWQGLTDDEVAQAIASESAGETFTNDMWLLALDAFQLKNLTNLYRGVGKTAASSALRAKNLSSVANLTADGAKEASKKYGKLWQIGQSLKKIDSPLYAELSEGFEEGWQGIQTERGKEYAEKIFDPKYKTRDLASYLSDSEIWEQAFWGYVGGIGFQAIGQGVSGAKNKIVNAWEKQQAKDKNDIVPEKLTYEKLREQEIEGREVKFNELLNDLSILENDGRNPYAEKTVEGITNYKNQSSEIYGQLDPVADKAVIKEMLINDFVTDLTMSAVEIGNEELLTEYLKSPYLNRYINENFKDNEQLDKAILNRVEDVKNKYYNELWKVANTVKGDNENITAIIARERARNRFRSEALRNAANDVGIEINNVNTDNFDYIPQAQYDKVEQILEKVEQLDFNPTTKNITEKIAIQDSSNKSFNFYVEELKKIPQIAAQIAERTALGNEIKSNEIIDIAKEYLSNKVETREALNNLIARKNDLEIAAGLREALLNQTDAEIQDRYNEIGFTIDRAVKKQITNAYDKVKERMLNYSDKMTDDDILFDLRNNGGIFNNLQKEIETLNIGFHSGRTWHAMLEADLKNKRRTDEIIANTAEVNGEPVETEKAIVPEPAPEEVVEDTANTNVADDASSTGEEVITDDSGQELLVDVPPVEVETPIEPSPTEAKVIEDIDAEYTAEFGETPTIYTIRSIVVHNYKKYKNIFDKLIKDGVNPESEEYRFIREKLDNKIKDYNVDSDVYERVVNGAIEEALRFIEKNRNRTTFALTTSIDGIQDRKTIEDFLKEFVEKNNIPTNKKGKTYIDVNHIFANLLENKDISFDDARFIYMNLATYIENSKDSKFNSSYKFINSGNAYKGYANLRALTAKLDRANIYLNELIENKTVYDNTGNDITVSASKDFKRLADDEKQTILSSLEDGDILEPRVNGNSILLYKNKINTPIGLLSKVEVSNNGSTVRDYKTTGLSYTITKNNNGSYTSNFDEVFEAILTGSEAGVKKDGITLRELIYNYLANTTSGVTNPLKYGEVPISIVADSVLNNGLIAKLIENGGIKFPTELGDNLNNKATYILDELGKLFTKDKNAFTIEDKRISLHNWINSVYNNYMETYDIQDAIETDKPIRFIIQNLDGGKAIISNTPKGISNKDLHFSATHNPMVAIIDGGTVQVEGRTETFPANGLRTGTIGLLIRDGEHPVYALSEPNFNLIDKSSKLADGLRQELTDILKDRLEGKNFDELVRKIKDLFGGKGKDYSHNNLFTGFDIVYGPTKSGNNAIALKKKGTNEYLFVAYRYRNGTTQNGTGITVYNKGIGRSFSTFKDNEAAIANVVDNILSNTRFNRTYLAFRQFENGSKPTYYTTKNGNALSIDLGGVKLDYNSFTDFAIKNNIFNTYQGVDSGGNYFQRDGERFHIKIEKGSSPVEEHTQSIVVPLELFSNPNPNTAYDTDKVLKRLNVSDELIKQLRTNNLIPKEIYYRRTGPANARGAYNANNGRISVFNGFVSESNINPRRAVTILMHEQFHKYFEESGYRKRADITEELIDIYNEFVEKINAEPEKYKAIIEWIAKNNFTVDNYINNLPKKLRNSLNEQELRQLFAEEWLVESLSQQAILNAMNELKSTRGDNNIEGREKSLFQKLIDAVLKLFGINFDNVENNSILAREYKLLGNNIAELADTNDVTLVNKEEVAKEDVTEQSEEPIDIEEDTIEVATKENIEQQSEFDDDLDLFEIPTTKGAFTTEIDSDNTNSVNSIKSLIDTYDERERPGIANFVQNGGINFRC</sequence>
<dbReference type="GeneID" id="65129057"/>
<dbReference type="EMBL" id="MT774381">
    <property type="protein sequence ID" value="QOR58579.1"/>
    <property type="molecule type" value="Genomic_DNA"/>
</dbReference>
<accession>A0A7M1RYE6</accession>